<dbReference type="EC" id="2.1.1.-" evidence="8"/>
<keyword evidence="2 11" id="KW-0489">Methyltransferase</keyword>
<dbReference type="Proteomes" id="UP000217935">
    <property type="component" value="Chromosome"/>
</dbReference>
<dbReference type="PROSITE" id="PS00092">
    <property type="entry name" value="N6_MTASE"/>
    <property type="match status" value="1"/>
</dbReference>
<dbReference type="InterPro" id="IPR002052">
    <property type="entry name" value="DNA_methylase_N6_adenine_CS"/>
</dbReference>
<evidence type="ECO:0000313" key="11">
    <source>
        <dbReference type="EMBL" id="ATG48225.1"/>
    </source>
</evidence>
<comment type="catalytic activity">
    <reaction evidence="7">
        <text>a 2'-deoxyadenosine in DNA + S-adenosyl-L-methionine = an N(6)-methyl-2'-deoxyadenosine in DNA + S-adenosyl-L-homocysteine + H(+)</text>
        <dbReference type="Rhea" id="RHEA:15197"/>
        <dbReference type="Rhea" id="RHEA-COMP:12418"/>
        <dbReference type="Rhea" id="RHEA-COMP:12419"/>
        <dbReference type="ChEBI" id="CHEBI:15378"/>
        <dbReference type="ChEBI" id="CHEBI:57856"/>
        <dbReference type="ChEBI" id="CHEBI:59789"/>
        <dbReference type="ChEBI" id="CHEBI:90615"/>
        <dbReference type="ChEBI" id="CHEBI:90616"/>
        <dbReference type="EC" id="2.1.1.72"/>
    </reaction>
</comment>
<dbReference type="REBASE" id="221555">
    <property type="entry name" value="M.CetTSPH2III"/>
</dbReference>
<keyword evidence="5" id="KW-0235">DNA replication</keyword>
<dbReference type="GO" id="GO:0032259">
    <property type="term" value="P:methylation"/>
    <property type="evidence" value="ECO:0007669"/>
    <property type="project" value="UniProtKB-KW"/>
</dbReference>
<keyword evidence="3" id="KW-0808">Transferase</keyword>
<dbReference type="GO" id="GO:0009007">
    <property type="term" value="F:site-specific DNA-methyltransferase (adenine-specific) activity"/>
    <property type="evidence" value="ECO:0007669"/>
    <property type="project" value="UniProtKB-EC"/>
</dbReference>
<comment type="similarity">
    <text evidence="1 8">Belongs to the N(4)/N(6)-methyltransferase family.</text>
</comment>
<dbReference type="InterPro" id="IPR029063">
    <property type="entry name" value="SAM-dependent_MTases_sf"/>
</dbReference>
<dbReference type="STRING" id="1758178.GCA_001550095_00384"/>
<dbReference type="FunFam" id="3.40.50.150:FF:000276">
    <property type="entry name" value="Methyltransferase"/>
    <property type="match status" value="1"/>
</dbReference>
<feature type="domain" description="RAMA" evidence="10">
    <location>
        <begin position="266"/>
        <end position="365"/>
    </location>
</feature>
<accession>A0A291GDF0</accession>
<dbReference type="Pfam" id="PF18755">
    <property type="entry name" value="RAMA"/>
    <property type="match status" value="1"/>
</dbReference>
<protein>
    <recommendedName>
        <fullName evidence="8">Methyltransferase</fullName>
        <ecNumber evidence="8">2.1.1.-</ecNumber>
    </recommendedName>
</protein>
<dbReference type="GO" id="GO:0008170">
    <property type="term" value="F:N-methyltransferase activity"/>
    <property type="evidence" value="ECO:0007669"/>
    <property type="project" value="InterPro"/>
</dbReference>
<evidence type="ECO:0000259" key="9">
    <source>
        <dbReference type="Pfam" id="PF01555"/>
    </source>
</evidence>
<evidence type="ECO:0000256" key="4">
    <source>
        <dbReference type="ARBA" id="ARBA00022691"/>
    </source>
</evidence>
<evidence type="ECO:0000256" key="7">
    <source>
        <dbReference type="ARBA" id="ARBA00047942"/>
    </source>
</evidence>
<dbReference type="InterPro" id="IPR001091">
    <property type="entry name" value="RM_Methyltransferase"/>
</dbReference>
<keyword evidence="4" id="KW-0949">S-adenosyl-L-methionine</keyword>
<gene>
    <name evidence="11" type="ORF">CEW89_12020</name>
</gene>
<dbReference type="PANTHER" id="PTHR13370">
    <property type="entry name" value="RNA METHYLASE-RELATED"/>
    <property type="match status" value="1"/>
</dbReference>
<dbReference type="Gene3D" id="3.40.50.150">
    <property type="entry name" value="Vaccinia Virus protein VP39"/>
    <property type="match status" value="1"/>
</dbReference>
<proteinExistence type="inferred from homology"/>
<organism evidence="11 12">
    <name type="scientific">Celeribacter ethanolicus</name>
    <dbReference type="NCBI Taxonomy" id="1758178"/>
    <lineage>
        <taxon>Bacteria</taxon>
        <taxon>Pseudomonadati</taxon>
        <taxon>Pseudomonadota</taxon>
        <taxon>Alphaproteobacteria</taxon>
        <taxon>Rhodobacterales</taxon>
        <taxon>Roseobacteraceae</taxon>
        <taxon>Celeribacter</taxon>
    </lineage>
</organism>
<reference evidence="11 12" key="1">
    <citation type="submission" date="2017-06" db="EMBL/GenBank/DDBJ databases">
        <title>Celeribacter sp. TSPH2 complete genome sequence.</title>
        <authorList>
            <person name="Woo J.-H."/>
            <person name="Kim H.-S."/>
        </authorList>
    </citation>
    <scope>NUCLEOTIDE SEQUENCE [LARGE SCALE GENOMIC DNA]</scope>
    <source>
        <strain evidence="11 12">TSPH2</strain>
    </source>
</reference>
<dbReference type="SUPFAM" id="SSF53335">
    <property type="entry name" value="S-adenosyl-L-methionine-dependent methyltransferases"/>
    <property type="match status" value="1"/>
</dbReference>
<evidence type="ECO:0000259" key="10">
    <source>
        <dbReference type="Pfam" id="PF18755"/>
    </source>
</evidence>
<dbReference type="RefSeq" id="WP_096806052.1">
    <property type="nucleotide sequence ID" value="NZ_CP022196.1"/>
</dbReference>
<dbReference type="PRINTS" id="PR00508">
    <property type="entry name" value="S21N4MTFRASE"/>
</dbReference>
<evidence type="ECO:0000256" key="1">
    <source>
        <dbReference type="ARBA" id="ARBA00006594"/>
    </source>
</evidence>
<dbReference type="KEGG" id="ceh:CEW89_12020"/>
<dbReference type="Pfam" id="PF01555">
    <property type="entry name" value="N6_N4_Mtase"/>
    <property type="match status" value="1"/>
</dbReference>
<dbReference type="EMBL" id="CP022196">
    <property type="protein sequence ID" value="ATG48225.1"/>
    <property type="molecule type" value="Genomic_DNA"/>
</dbReference>
<keyword evidence="6" id="KW-0238">DNA-binding</keyword>
<dbReference type="InterPro" id="IPR040843">
    <property type="entry name" value="RAMA"/>
</dbReference>
<evidence type="ECO:0000256" key="2">
    <source>
        <dbReference type="ARBA" id="ARBA00022603"/>
    </source>
</evidence>
<dbReference type="GO" id="GO:0005737">
    <property type="term" value="C:cytoplasm"/>
    <property type="evidence" value="ECO:0007669"/>
    <property type="project" value="TreeGrafter"/>
</dbReference>
<dbReference type="OrthoDB" id="9800801at2"/>
<dbReference type="GO" id="GO:0006260">
    <property type="term" value="P:DNA replication"/>
    <property type="evidence" value="ECO:0007669"/>
    <property type="project" value="UniProtKB-KW"/>
</dbReference>
<sequence length="366" mass="41361">MKNTIRKGANALPLNEILSGDCIEVMNALPEESVDLIFADPPYNLQLRGDLHRPDNSKVDAVDDAWDQFDSFKVYDDFTREWLKAARRILKPNGAIWVIGSYHNVFRLGAELQNQGYWILNDVVWRKSNPMPNFRGKRLTNAHETLIWASKNEAAKYTFNYEALKSLNEGIQMRSDWVLPICNGGERLKDDNGDKAHPTQKPESLLHRVIVGTTNPGDVILDPFFGTGTTGAVAKMLGREFIGIEREEKYRAVAEKRIASVRKFDKDALRVSTSKRAEPRVPFGQLVERGMLRPGEELYSLNGRQKAKVRADGTLIANDVKGSIHQVGAHLEGAPSCNGWTYWTFKRDGKTVPIDVLRQQIRAEMQ</sequence>
<evidence type="ECO:0000256" key="3">
    <source>
        <dbReference type="ARBA" id="ARBA00022679"/>
    </source>
</evidence>
<dbReference type="InterPro" id="IPR002941">
    <property type="entry name" value="DNA_methylase_N4/N6"/>
</dbReference>
<evidence type="ECO:0000256" key="6">
    <source>
        <dbReference type="ARBA" id="ARBA00023125"/>
    </source>
</evidence>
<evidence type="ECO:0000256" key="5">
    <source>
        <dbReference type="ARBA" id="ARBA00022705"/>
    </source>
</evidence>
<evidence type="ECO:0000256" key="8">
    <source>
        <dbReference type="RuleBase" id="RU362026"/>
    </source>
</evidence>
<dbReference type="AlphaFoldDB" id="A0A291GDF0"/>
<dbReference type="GO" id="GO:0003677">
    <property type="term" value="F:DNA binding"/>
    <property type="evidence" value="ECO:0007669"/>
    <property type="project" value="UniProtKB-KW"/>
</dbReference>
<keyword evidence="12" id="KW-1185">Reference proteome</keyword>
<dbReference type="PANTHER" id="PTHR13370:SF3">
    <property type="entry name" value="TRNA (GUANINE(10)-N2)-METHYLTRANSFERASE HOMOLOG"/>
    <property type="match status" value="1"/>
</dbReference>
<evidence type="ECO:0000313" key="12">
    <source>
        <dbReference type="Proteomes" id="UP000217935"/>
    </source>
</evidence>
<feature type="domain" description="DNA methylase N-4/N-6" evidence="9">
    <location>
        <begin position="34"/>
        <end position="255"/>
    </location>
</feature>
<name>A0A291GDF0_9RHOB</name>